<organism evidence="4 5">
    <name type="scientific">Limnochorda pilosa</name>
    <dbReference type="NCBI Taxonomy" id="1555112"/>
    <lineage>
        <taxon>Bacteria</taxon>
        <taxon>Bacillati</taxon>
        <taxon>Bacillota</taxon>
        <taxon>Limnochordia</taxon>
        <taxon>Limnochordales</taxon>
        <taxon>Limnochordaceae</taxon>
        <taxon>Limnochorda</taxon>
    </lineage>
</organism>
<feature type="site" description="Transition state stabilizer" evidence="3">
    <location>
        <position position="159"/>
    </location>
</feature>
<dbReference type="InterPro" id="IPR005251">
    <property type="entry name" value="IF-M1Pi"/>
</dbReference>
<dbReference type="NCBIfam" id="TIGR00512">
    <property type="entry name" value="salvage_mtnA"/>
    <property type="match status" value="1"/>
</dbReference>
<dbReference type="InterPro" id="IPR000649">
    <property type="entry name" value="IF-2B-related"/>
</dbReference>
<feature type="binding site" evidence="3">
    <location>
        <begin position="249"/>
        <end position="250"/>
    </location>
    <ligand>
        <name>substrate</name>
    </ligand>
</feature>
<dbReference type="STRING" id="1555112.LIP_2419"/>
<dbReference type="NCBIfam" id="TIGR00524">
    <property type="entry name" value="eIF-2B_rel"/>
    <property type="match status" value="1"/>
</dbReference>
<evidence type="ECO:0000256" key="2">
    <source>
        <dbReference type="ARBA" id="ARBA00052401"/>
    </source>
</evidence>
<dbReference type="FunFam" id="1.20.120.420:FF:000003">
    <property type="entry name" value="Methylthioribose-1-phosphate isomerase"/>
    <property type="match status" value="1"/>
</dbReference>
<dbReference type="NCBIfam" id="NF004326">
    <property type="entry name" value="PRK05720.1"/>
    <property type="match status" value="1"/>
</dbReference>
<keyword evidence="3" id="KW-0028">Amino-acid biosynthesis</keyword>
<dbReference type="InterPro" id="IPR011559">
    <property type="entry name" value="Initiation_fac_2B_a/b/d"/>
</dbReference>
<gene>
    <name evidence="3" type="primary">mtnA</name>
    <name evidence="4" type="ORF">LIP_2419</name>
</gene>
<dbReference type="KEGG" id="lpil:LIP_2419"/>
<comment type="similarity">
    <text evidence="3">Belongs to the EIF-2B alpha/beta/delta subunits family. MtnA subfamily.</text>
</comment>
<comment type="pathway">
    <text evidence="3">Amino-acid biosynthesis; L-methionine biosynthesis via salvage pathway; L-methionine from S-methyl-5-thio-alpha-D-ribose 1-phosphate: step 1/6.</text>
</comment>
<dbReference type="EC" id="5.3.1.23" evidence="3"/>
<dbReference type="Pfam" id="PF01008">
    <property type="entry name" value="IF-2B"/>
    <property type="match status" value="1"/>
</dbReference>
<feature type="binding site" evidence="3">
    <location>
        <position position="88"/>
    </location>
    <ligand>
        <name>substrate</name>
    </ligand>
</feature>
<accession>A0A0K2SMC7</accession>
<dbReference type="GO" id="GO:0046523">
    <property type="term" value="F:S-methyl-5-thioribose-1-phosphate isomerase activity"/>
    <property type="evidence" value="ECO:0007669"/>
    <property type="project" value="UniProtKB-UniRule"/>
</dbReference>
<dbReference type="Gene3D" id="1.20.120.420">
    <property type="entry name" value="translation initiation factor eif-2b, domain 1"/>
    <property type="match status" value="1"/>
</dbReference>
<evidence type="ECO:0000313" key="5">
    <source>
        <dbReference type="Proteomes" id="UP000065807"/>
    </source>
</evidence>
<feature type="binding site" evidence="3">
    <location>
        <position position="198"/>
    </location>
    <ligand>
        <name>substrate</name>
    </ligand>
</feature>
<proteinExistence type="inferred from homology"/>
<reference evidence="5" key="1">
    <citation type="submission" date="2015-07" db="EMBL/GenBank/DDBJ databases">
        <title>Complete genome sequence and phylogenetic analysis of Limnochorda pilosa.</title>
        <authorList>
            <person name="Watanabe M."/>
            <person name="Kojima H."/>
            <person name="Fukui M."/>
        </authorList>
    </citation>
    <scope>NUCLEOTIDE SEQUENCE [LARGE SCALE GENOMIC DNA]</scope>
    <source>
        <strain evidence="5">HC45</strain>
    </source>
</reference>
<dbReference type="GO" id="GO:0019509">
    <property type="term" value="P:L-methionine salvage from methylthioadenosine"/>
    <property type="evidence" value="ECO:0007669"/>
    <property type="project" value="UniProtKB-UniRule"/>
</dbReference>
<name>A0A0K2SMC7_LIMPI</name>
<dbReference type="PANTHER" id="PTHR43475:SF1">
    <property type="entry name" value="METHYLTHIORIBOSE-1-PHOSPHATE ISOMERASE"/>
    <property type="match status" value="1"/>
</dbReference>
<evidence type="ECO:0000313" key="4">
    <source>
        <dbReference type="EMBL" id="BAS28260.1"/>
    </source>
</evidence>
<comment type="catalytic activity">
    <reaction evidence="2 3">
        <text>5-(methylsulfanyl)-alpha-D-ribose 1-phosphate = 5-(methylsulfanyl)-D-ribulose 1-phosphate</text>
        <dbReference type="Rhea" id="RHEA:19989"/>
        <dbReference type="ChEBI" id="CHEBI:58533"/>
        <dbReference type="ChEBI" id="CHEBI:58548"/>
        <dbReference type="EC" id="5.3.1.23"/>
    </reaction>
</comment>
<dbReference type="Gene3D" id="3.40.50.10470">
    <property type="entry name" value="Translation initiation factor eif-2b, domain 2"/>
    <property type="match status" value="1"/>
</dbReference>
<sequence>MPVESIRWDEDHATILDQTRLPHEERYLEIASPEAMFEAIQRLRVRGAPAIGVAAAFGLYLGVRDHRGTMEDLLRQVDEVAGMLARSRPTAVNLFWALDRMKGRARELAAADPAEPVQVREGLLEEALRMLEEDREVCQRIGLHGLRLLTPGMRILTHCNTGALATVGIGTALAPVFLAHERGIAVEVYADETRPLLQGARLTAWELQRAGIPVTLLCDGAAASLMARGGVDLVLVGADRVAANGDVANKVGTSGVALAAQAYGVPFYVASPLSTIDLGLATGQEIPIEERDGREVTEVGGVRIAPEGVRVHNPAFDVTPHRFITGIITERGIVHPPFEAALRELVR</sequence>
<evidence type="ECO:0000256" key="3">
    <source>
        <dbReference type="HAMAP-Rule" id="MF_01678"/>
    </source>
</evidence>
<evidence type="ECO:0000256" key="1">
    <source>
        <dbReference type="ARBA" id="ARBA00023235"/>
    </source>
</evidence>
<protein>
    <recommendedName>
        <fullName evidence="3">Methylthioribose-1-phosphate isomerase</fullName>
        <shortName evidence="3">M1Pi</shortName>
        <shortName evidence="3">MTR-1-P isomerase</shortName>
        <ecNumber evidence="3">5.3.1.23</ecNumber>
    </recommendedName>
    <alternativeName>
        <fullName evidence="3">S-methyl-5-thioribose-1-phosphate isomerase</fullName>
    </alternativeName>
</protein>
<keyword evidence="5" id="KW-1185">Reference proteome</keyword>
<dbReference type="PANTHER" id="PTHR43475">
    <property type="entry name" value="METHYLTHIORIBOSE-1-PHOSPHATE ISOMERASE"/>
    <property type="match status" value="1"/>
</dbReference>
<dbReference type="UniPathway" id="UPA00904">
    <property type="reaction ID" value="UER00874"/>
</dbReference>
<dbReference type="InterPro" id="IPR042529">
    <property type="entry name" value="IF_2B-like_C"/>
</dbReference>
<dbReference type="RefSeq" id="WP_198409512.1">
    <property type="nucleotide sequence ID" value="NZ_AP014924.1"/>
</dbReference>
<keyword evidence="3" id="KW-0486">Methionine biosynthesis</keyword>
<feature type="active site" description="Proton donor" evidence="3">
    <location>
        <position position="239"/>
    </location>
</feature>
<dbReference type="Proteomes" id="UP000065807">
    <property type="component" value="Chromosome"/>
</dbReference>
<dbReference type="PATRIC" id="fig|1555112.3.peg.2468"/>
<dbReference type="EMBL" id="AP014924">
    <property type="protein sequence ID" value="BAS28260.1"/>
    <property type="molecule type" value="Genomic_DNA"/>
</dbReference>
<comment type="function">
    <text evidence="3">Catalyzes the interconversion of methylthioribose-1-phosphate (MTR-1-P) into methylthioribulose-1-phosphate (MTRu-1-P).</text>
</comment>
<dbReference type="FunFam" id="3.40.50.10470:FF:000006">
    <property type="entry name" value="Methylthioribose-1-phosphate isomerase"/>
    <property type="match status" value="1"/>
</dbReference>
<reference evidence="5" key="2">
    <citation type="journal article" date="2016" name="Int. J. Syst. Evol. Microbiol.">
        <title>Complete genome sequence and cell structure of Limnochorda pilosa, a Gram-negative spore-former within the phylum Firmicutes.</title>
        <authorList>
            <person name="Watanabe M."/>
            <person name="Kojima H."/>
            <person name="Fukui M."/>
        </authorList>
    </citation>
    <scope>NUCLEOTIDE SEQUENCE [LARGE SCALE GENOMIC DNA]</scope>
    <source>
        <strain evidence="5">HC45</strain>
    </source>
</reference>
<keyword evidence="1 3" id="KW-0413">Isomerase</keyword>
<dbReference type="InterPro" id="IPR037171">
    <property type="entry name" value="NagB/RpiA_transferase-like"/>
</dbReference>
<feature type="binding site" evidence="3">
    <location>
        <begin position="46"/>
        <end position="48"/>
    </location>
    <ligand>
        <name>substrate</name>
    </ligand>
</feature>
<dbReference type="HAMAP" id="MF_01678">
    <property type="entry name" value="Salvage_MtnA"/>
    <property type="match status" value="1"/>
</dbReference>
<dbReference type="AlphaFoldDB" id="A0A0K2SMC7"/>
<dbReference type="InterPro" id="IPR027363">
    <property type="entry name" value="M1Pi_N"/>
</dbReference>
<dbReference type="SUPFAM" id="SSF100950">
    <property type="entry name" value="NagB/RpiA/CoA transferase-like"/>
    <property type="match status" value="1"/>
</dbReference>